<feature type="transmembrane region" description="Helical" evidence="7">
    <location>
        <begin position="37"/>
        <end position="58"/>
    </location>
</feature>
<dbReference type="Gene3D" id="2.40.30.170">
    <property type="match status" value="1"/>
</dbReference>
<dbReference type="PANTHER" id="PTHR30386:SF26">
    <property type="entry name" value="TRANSPORT PROTEIN COMB"/>
    <property type="match status" value="1"/>
</dbReference>
<proteinExistence type="inferred from homology"/>
<accession>A0A8J7E589</accession>
<reference evidence="10" key="1">
    <citation type="submission" date="2020-10" db="EMBL/GenBank/DDBJ databases">
        <authorList>
            <person name="Castelo-Branco R."/>
            <person name="Eusebio N."/>
            <person name="Adriana R."/>
            <person name="Vieira A."/>
            <person name="Brugerolle De Fraissinette N."/>
            <person name="Rezende De Castro R."/>
            <person name="Schneider M.P."/>
            <person name="Vasconcelos V."/>
            <person name="Leao P.N."/>
        </authorList>
    </citation>
    <scope>NUCLEOTIDE SEQUENCE</scope>
    <source>
        <strain evidence="10">LEGE 07157</strain>
    </source>
</reference>
<name>A0A8J7E589_9CYAN</name>
<dbReference type="Pfam" id="PF26002">
    <property type="entry name" value="Beta-barrel_AprE"/>
    <property type="match status" value="1"/>
</dbReference>
<evidence type="ECO:0000256" key="6">
    <source>
        <dbReference type="SAM" id="Coils"/>
    </source>
</evidence>
<evidence type="ECO:0000313" key="10">
    <source>
        <dbReference type="EMBL" id="MBE9118529.1"/>
    </source>
</evidence>
<evidence type="ECO:0000256" key="5">
    <source>
        <dbReference type="ARBA" id="ARBA00023136"/>
    </source>
</evidence>
<evidence type="ECO:0000259" key="8">
    <source>
        <dbReference type="Pfam" id="PF25994"/>
    </source>
</evidence>
<dbReference type="Gene3D" id="2.40.50.100">
    <property type="match status" value="1"/>
</dbReference>
<dbReference type="PRINTS" id="PR01490">
    <property type="entry name" value="RTXTOXIND"/>
</dbReference>
<dbReference type="EMBL" id="JADEWZ010000050">
    <property type="protein sequence ID" value="MBE9118529.1"/>
    <property type="molecule type" value="Genomic_DNA"/>
</dbReference>
<evidence type="ECO:0000256" key="4">
    <source>
        <dbReference type="ARBA" id="ARBA00022989"/>
    </source>
</evidence>
<evidence type="ECO:0000256" key="1">
    <source>
        <dbReference type="ARBA" id="ARBA00004167"/>
    </source>
</evidence>
<dbReference type="InterPro" id="IPR058982">
    <property type="entry name" value="Beta-barrel_AprE"/>
</dbReference>
<comment type="caution">
    <text evidence="10">The sequence shown here is derived from an EMBL/GenBank/DDBJ whole genome shotgun (WGS) entry which is preliminary data.</text>
</comment>
<dbReference type="SUPFAM" id="SSF51230">
    <property type="entry name" value="Single hybrid motif"/>
    <property type="match status" value="1"/>
</dbReference>
<comment type="similarity">
    <text evidence="2">Belongs to the membrane fusion protein (MFP) (TC 8.A.1) family.</text>
</comment>
<feature type="coiled-coil region" evidence="6">
    <location>
        <begin position="194"/>
        <end position="228"/>
    </location>
</feature>
<gene>
    <name evidence="10" type="ORF">IQ249_21805</name>
</gene>
<evidence type="ECO:0000256" key="3">
    <source>
        <dbReference type="ARBA" id="ARBA00022692"/>
    </source>
</evidence>
<dbReference type="GO" id="GO:0016020">
    <property type="term" value="C:membrane"/>
    <property type="evidence" value="ECO:0007669"/>
    <property type="project" value="UniProtKB-SubCell"/>
</dbReference>
<dbReference type="PANTHER" id="PTHR30386">
    <property type="entry name" value="MEMBRANE FUSION SUBUNIT OF EMRAB-TOLC MULTIDRUG EFFLUX PUMP"/>
    <property type="match status" value="1"/>
</dbReference>
<evidence type="ECO:0000256" key="2">
    <source>
        <dbReference type="ARBA" id="ARBA00009477"/>
    </source>
</evidence>
<dbReference type="InterPro" id="IPR058781">
    <property type="entry name" value="HH_AprE-like"/>
</dbReference>
<sequence length="495" mass="55366">MSQDNGKPKTLALDSSPPARPFDRPVILRQSPIWSRAILWTLMGVTVITVIWACVAKIEEAIPAQGKLEPKGAVKDVQAPVGGVVENVRVKEGEIVKTGEVLLTFDQTAAQAEQKSLIDIRDSLVQENNFYRAQMNGVATANFAKLRKSPEYSSLANNRAALVEENQYYQATLQGNSNTAPLNLDQQARFRASQNELESRVAAAQLEIDQLTQQLAQNRVQLANAKNIFAVNKKILDDIRPLMKEGGIPRLQLLRQEQETRTSEAEVIRLTQEEKRLQLAITQAQKQLQNTVALTKNDLYTRIAENNKRISEIDSQLTKVIVENEKRIKEIDSQLSQIKLTLQYQELRSPVSGKVFDLQADSGFVANTSEPILKIVPKDTLVAQVFITNRDIGFVKLNSNVDVRIDSFPYSEFGDVKGTLVRIGSDALPPNEIYPFYRFPAEIQLEQQTIDVNGKPIALQSGMSVSANIKLRKRTVMSIFTDLFARKIDSLKSSH</sequence>
<keyword evidence="4 7" id="KW-1133">Transmembrane helix</keyword>
<evidence type="ECO:0000259" key="9">
    <source>
        <dbReference type="Pfam" id="PF26002"/>
    </source>
</evidence>
<dbReference type="AlphaFoldDB" id="A0A8J7E589"/>
<keyword evidence="3 7" id="KW-0812">Transmembrane</keyword>
<keyword evidence="5 7" id="KW-0472">Membrane</keyword>
<dbReference type="RefSeq" id="WP_194031613.1">
    <property type="nucleotide sequence ID" value="NZ_JADEWZ010000050.1"/>
</dbReference>
<keyword evidence="6" id="KW-0175">Coiled coil</keyword>
<keyword evidence="11" id="KW-1185">Reference proteome</keyword>
<dbReference type="Proteomes" id="UP000654482">
    <property type="component" value="Unassembled WGS sequence"/>
</dbReference>
<protein>
    <submittedName>
        <fullName evidence="10">HlyD family efflux transporter periplasmic adaptor subunit</fullName>
    </submittedName>
</protein>
<organism evidence="10 11">
    <name type="scientific">Lusitaniella coriacea LEGE 07157</name>
    <dbReference type="NCBI Taxonomy" id="945747"/>
    <lineage>
        <taxon>Bacteria</taxon>
        <taxon>Bacillati</taxon>
        <taxon>Cyanobacteriota</taxon>
        <taxon>Cyanophyceae</taxon>
        <taxon>Spirulinales</taxon>
        <taxon>Lusitaniellaceae</taxon>
        <taxon>Lusitaniella</taxon>
    </lineage>
</organism>
<evidence type="ECO:0000256" key="7">
    <source>
        <dbReference type="SAM" id="Phobius"/>
    </source>
</evidence>
<evidence type="ECO:0000313" key="11">
    <source>
        <dbReference type="Proteomes" id="UP000654482"/>
    </source>
</evidence>
<dbReference type="Pfam" id="PF25994">
    <property type="entry name" value="HH_AprE"/>
    <property type="match status" value="1"/>
</dbReference>
<dbReference type="InterPro" id="IPR050739">
    <property type="entry name" value="MFP"/>
</dbReference>
<feature type="domain" description="AprE-like long alpha-helical hairpin" evidence="8">
    <location>
        <begin position="180"/>
        <end position="319"/>
    </location>
</feature>
<feature type="domain" description="AprE-like beta-barrel" evidence="9">
    <location>
        <begin position="381"/>
        <end position="471"/>
    </location>
</feature>
<comment type="subcellular location">
    <subcellularLocation>
        <location evidence="1">Membrane</location>
        <topology evidence="1">Single-pass membrane protein</topology>
    </subcellularLocation>
</comment>
<dbReference type="InterPro" id="IPR011053">
    <property type="entry name" value="Single_hybrid_motif"/>
</dbReference>